<dbReference type="SUPFAM" id="SSF46689">
    <property type="entry name" value="Homeodomain-like"/>
    <property type="match status" value="1"/>
</dbReference>
<dbReference type="RefSeq" id="WP_284874738.1">
    <property type="nucleotide sequence ID" value="NZ_CP126970.1"/>
</dbReference>
<evidence type="ECO:0000313" key="5">
    <source>
        <dbReference type="Proteomes" id="UP001238805"/>
    </source>
</evidence>
<feature type="DNA-binding region" description="H-T-H motif" evidence="2">
    <location>
        <begin position="33"/>
        <end position="52"/>
    </location>
</feature>
<dbReference type="InterPro" id="IPR009057">
    <property type="entry name" value="Homeodomain-like_sf"/>
</dbReference>
<evidence type="ECO:0000256" key="2">
    <source>
        <dbReference type="PROSITE-ProRule" id="PRU00335"/>
    </source>
</evidence>
<protein>
    <submittedName>
        <fullName evidence="4">TetR/AcrR family transcriptional regulator</fullName>
    </submittedName>
</protein>
<evidence type="ECO:0000256" key="1">
    <source>
        <dbReference type="ARBA" id="ARBA00023125"/>
    </source>
</evidence>
<dbReference type="InterPro" id="IPR001647">
    <property type="entry name" value="HTH_TetR"/>
</dbReference>
<dbReference type="InterPro" id="IPR050109">
    <property type="entry name" value="HTH-type_TetR-like_transc_reg"/>
</dbReference>
<name>A0ABY8VRG5_9CORY</name>
<dbReference type="PANTHER" id="PTHR30055:SF239">
    <property type="entry name" value="TRANSCRIPTIONAL REGULATORY PROTEIN"/>
    <property type="match status" value="1"/>
</dbReference>
<dbReference type="PROSITE" id="PS50977">
    <property type="entry name" value="HTH_TETR_2"/>
    <property type="match status" value="1"/>
</dbReference>
<dbReference type="Pfam" id="PF00440">
    <property type="entry name" value="TetR_N"/>
    <property type="match status" value="1"/>
</dbReference>
<keyword evidence="5" id="KW-1185">Reference proteome</keyword>
<evidence type="ECO:0000259" key="3">
    <source>
        <dbReference type="PROSITE" id="PS50977"/>
    </source>
</evidence>
<dbReference type="InterPro" id="IPR036271">
    <property type="entry name" value="Tet_transcr_reg_TetR-rel_C_sf"/>
</dbReference>
<dbReference type="Gene3D" id="1.10.10.60">
    <property type="entry name" value="Homeodomain-like"/>
    <property type="match status" value="1"/>
</dbReference>
<sequence length="170" mass="18597">MERPTPPTLSPRTAEIVSIARGMLEETGWEALTMRRLAEQVGMKAPSLYNHAANKEELGTMILTQSFFLMGDALWAARNVPELLAAYRVQATTHPHHYRLATTGPLDRGALPAGLEEWAGAPFARVTSDPLQAQSLFAAVHGLAILEIDGRFPPGTPLDDLWAHTARVYS</sequence>
<dbReference type="PANTHER" id="PTHR30055">
    <property type="entry name" value="HTH-TYPE TRANSCRIPTIONAL REGULATOR RUTR"/>
    <property type="match status" value="1"/>
</dbReference>
<organism evidence="4 5">
    <name type="scientific">Corynebacterium suedekumii</name>
    <dbReference type="NCBI Taxonomy" id="3049801"/>
    <lineage>
        <taxon>Bacteria</taxon>
        <taxon>Bacillati</taxon>
        <taxon>Actinomycetota</taxon>
        <taxon>Actinomycetes</taxon>
        <taxon>Mycobacteriales</taxon>
        <taxon>Corynebacteriaceae</taxon>
        <taxon>Corynebacterium</taxon>
    </lineage>
</organism>
<gene>
    <name evidence="4" type="ORF">QP029_13345</name>
</gene>
<dbReference type="EMBL" id="CP126970">
    <property type="protein sequence ID" value="WIM70145.1"/>
    <property type="molecule type" value="Genomic_DNA"/>
</dbReference>
<dbReference type="Gene3D" id="1.10.357.10">
    <property type="entry name" value="Tetracycline Repressor, domain 2"/>
    <property type="match status" value="1"/>
</dbReference>
<accession>A0ABY8VRG5</accession>
<proteinExistence type="predicted"/>
<keyword evidence="1 2" id="KW-0238">DNA-binding</keyword>
<dbReference type="PRINTS" id="PR00455">
    <property type="entry name" value="HTHTETR"/>
</dbReference>
<feature type="domain" description="HTH tetR-type" evidence="3">
    <location>
        <begin position="10"/>
        <end position="70"/>
    </location>
</feature>
<dbReference type="SUPFAM" id="SSF48498">
    <property type="entry name" value="Tetracyclin repressor-like, C-terminal domain"/>
    <property type="match status" value="1"/>
</dbReference>
<dbReference type="Proteomes" id="UP001238805">
    <property type="component" value="Chromosome"/>
</dbReference>
<reference evidence="4 5" key="1">
    <citation type="submission" date="2023-05" db="EMBL/GenBank/DDBJ databases">
        <title>Corynebacterium suedekumii sp. nov. and Corynebacterium breve sp. nov. isolated from raw cow's milk.</title>
        <authorList>
            <person name="Baer M.K."/>
            <person name="Mehl L."/>
            <person name="Hellmuth R."/>
            <person name="Marke G."/>
            <person name="Lipski A."/>
        </authorList>
    </citation>
    <scope>NUCLEOTIDE SEQUENCE [LARGE SCALE GENOMIC DNA]</scope>
    <source>
        <strain evidence="4 5">LM112</strain>
    </source>
</reference>
<evidence type="ECO:0000313" key="4">
    <source>
        <dbReference type="EMBL" id="WIM70145.1"/>
    </source>
</evidence>